<evidence type="ECO:0000256" key="3">
    <source>
        <dbReference type="ARBA" id="ARBA00022679"/>
    </source>
</evidence>
<protein>
    <recommendedName>
        <fullName evidence="1">non-specific serine/threonine protein kinase</fullName>
        <ecNumber evidence="1">2.7.11.1</ecNumber>
    </recommendedName>
</protein>
<comment type="catalytic activity">
    <reaction evidence="7">
        <text>L-threonyl-[protein] + ATP = O-phospho-L-threonyl-[protein] + ADP + H(+)</text>
        <dbReference type="Rhea" id="RHEA:46608"/>
        <dbReference type="Rhea" id="RHEA-COMP:11060"/>
        <dbReference type="Rhea" id="RHEA-COMP:11605"/>
        <dbReference type="ChEBI" id="CHEBI:15378"/>
        <dbReference type="ChEBI" id="CHEBI:30013"/>
        <dbReference type="ChEBI" id="CHEBI:30616"/>
        <dbReference type="ChEBI" id="CHEBI:61977"/>
        <dbReference type="ChEBI" id="CHEBI:456216"/>
        <dbReference type="EC" id="2.7.11.1"/>
    </reaction>
</comment>
<evidence type="ECO:0000256" key="2">
    <source>
        <dbReference type="ARBA" id="ARBA00022527"/>
    </source>
</evidence>
<feature type="domain" description="Protein kinase" evidence="10">
    <location>
        <begin position="312"/>
        <end position="710"/>
    </location>
</feature>
<gene>
    <name evidence="12" type="ORF">LTR16_001931</name>
</gene>
<feature type="compositionally biased region" description="Basic and acidic residues" evidence="9">
    <location>
        <begin position="829"/>
        <end position="840"/>
    </location>
</feature>
<feature type="compositionally biased region" description="Basic and acidic residues" evidence="9">
    <location>
        <begin position="351"/>
        <end position="360"/>
    </location>
</feature>
<evidence type="ECO:0000313" key="13">
    <source>
        <dbReference type="Proteomes" id="UP001357485"/>
    </source>
</evidence>
<feature type="region of interest" description="Disordered" evidence="9">
    <location>
        <begin position="28"/>
        <end position="94"/>
    </location>
</feature>
<reference evidence="12 13" key="1">
    <citation type="submission" date="2023-08" db="EMBL/GenBank/DDBJ databases">
        <title>Black Yeasts Isolated from many extreme environments.</title>
        <authorList>
            <person name="Coleine C."/>
            <person name="Stajich J.E."/>
            <person name="Selbmann L."/>
        </authorList>
    </citation>
    <scope>NUCLEOTIDE SEQUENCE [LARGE SCALE GENOMIC DNA]</scope>
    <source>
        <strain evidence="12 13">CCFEE 536</strain>
    </source>
</reference>
<evidence type="ECO:0000256" key="1">
    <source>
        <dbReference type="ARBA" id="ARBA00012513"/>
    </source>
</evidence>
<proteinExistence type="predicted"/>
<evidence type="ECO:0000256" key="5">
    <source>
        <dbReference type="ARBA" id="ARBA00022777"/>
    </source>
</evidence>
<organism evidence="12 13">
    <name type="scientific">Cryomyces antarcticus</name>
    <dbReference type="NCBI Taxonomy" id="329879"/>
    <lineage>
        <taxon>Eukaryota</taxon>
        <taxon>Fungi</taxon>
        <taxon>Dikarya</taxon>
        <taxon>Ascomycota</taxon>
        <taxon>Pezizomycotina</taxon>
        <taxon>Dothideomycetes</taxon>
        <taxon>Dothideomycetes incertae sedis</taxon>
        <taxon>Cryomyces</taxon>
    </lineage>
</organism>
<dbReference type="Gene3D" id="3.30.200.20">
    <property type="entry name" value="Phosphorylase Kinase, domain 1"/>
    <property type="match status" value="1"/>
</dbReference>
<dbReference type="PANTHER" id="PTHR24356">
    <property type="entry name" value="SERINE/THREONINE-PROTEIN KINASE"/>
    <property type="match status" value="1"/>
</dbReference>
<dbReference type="InterPro" id="IPR000719">
    <property type="entry name" value="Prot_kinase_dom"/>
</dbReference>
<evidence type="ECO:0000259" key="10">
    <source>
        <dbReference type="PROSITE" id="PS50011"/>
    </source>
</evidence>
<dbReference type="EC" id="2.7.11.1" evidence="1"/>
<keyword evidence="5" id="KW-0418">Kinase</keyword>
<accession>A0ABR0LPZ3</accession>
<keyword evidence="3" id="KW-0808">Transferase</keyword>
<keyword evidence="6" id="KW-0067">ATP-binding</keyword>
<dbReference type="PROSITE" id="PS51285">
    <property type="entry name" value="AGC_KINASE_CTER"/>
    <property type="match status" value="1"/>
</dbReference>
<feature type="compositionally biased region" description="Low complexity" evidence="9">
    <location>
        <begin position="67"/>
        <end position="81"/>
    </location>
</feature>
<feature type="region of interest" description="Disordered" evidence="9">
    <location>
        <begin position="125"/>
        <end position="189"/>
    </location>
</feature>
<name>A0ABR0LPZ3_9PEZI</name>
<feature type="compositionally biased region" description="Polar residues" evidence="9">
    <location>
        <begin position="130"/>
        <end position="161"/>
    </location>
</feature>
<comment type="caution">
    <text evidence="12">The sequence shown here is derived from an EMBL/GenBank/DDBJ whole genome shotgun (WGS) entry which is preliminary data.</text>
</comment>
<keyword evidence="2" id="KW-0723">Serine/threonine-protein kinase</keyword>
<dbReference type="Pfam" id="PF00069">
    <property type="entry name" value="Pkinase"/>
    <property type="match status" value="2"/>
</dbReference>
<dbReference type="PROSITE" id="PS50011">
    <property type="entry name" value="PROTEIN_KINASE_DOM"/>
    <property type="match status" value="1"/>
</dbReference>
<dbReference type="Gene3D" id="1.10.510.10">
    <property type="entry name" value="Transferase(Phosphotransferase) domain 1"/>
    <property type="match status" value="1"/>
</dbReference>
<feature type="region of interest" description="Disordered" evidence="9">
    <location>
        <begin position="829"/>
        <end position="852"/>
    </location>
</feature>
<keyword evidence="4" id="KW-0547">Nucleotide-binding</keyword>
<comment type="catalytic activity">
    <reaction evidence="8">
        <text>L-seryl-[protein] + ATP = O-phospho-L-seryl-[protein] + ADP + H(+)</text>
        <dbReference type="Rhea" id="RHEA:17989"/>
        <dbReference type="Rhea" id="RHEA-COMP:9863"/>
        <dbReference type="Rhea" id="RHEA-COMP:11604"/>
        <dbReference type="ChEBI" id="CHEBI:15378"/>
        <dbReference type="ChEBI" id="CHEBI:29999"/>
        <dbReference type="ChEBI" id="CHEBI:30616"/>
        <dbReference type="ChEBI" id="CHEBI:83421"/>
        <dbReference type="ChEBI" id="CHEBI:456216"/>
        <dbReference type="EC" id="2.7.11.1"/>
    </reaction>
</comment>
<dbReference type="SMART" id="SM00220">
    <property type="entry name" value="S_TKc"/>
    <property type="match status" value="1"/>
</dbReference>
<dbReference type="PANTHER" id="PTHR24356:SF400">
    <property type="entry name" value="SERINE_THREONINE-PROTEIN KINASE CBK1"/>
    <property type="match status" value="1"/>
</dbReference>
<evidence type="ECO:0000313" key="12">
    <source>
        <dbReference type="EMBL" id="KAK5201653.1"/>
    </source>
</evidence>
<evidence type="ECO:0000256" key="8">
    <source>
        <dbReference type="ARBA" id="ARBA00048679"/>
    </source>
</evidence>
<dbReference type="InterPro" id="IPR011009">
    <property type="entry name" value="Kinase-like_dom_sf"/>
</dbReference>
<dbReference type="InterPro" id="IPR050236">
    <property type="entry name" value="Ser_Thr_kinase_AGC"/>
</dbReference>
<keyword evidence="13" id="KW-1185">Reference proteome</keyword>
<evidence type="ECO:0000259" key="11">
    <source>
        <dbReference type="PROSITE" id="PS51285"/>
    </source>
</evidence>
<dbReference type="EMBL" id="JAVRRA010016540">
    <property type="protein sequence ID" value="KAK5201653.1"/>
    <property type="molecule type" value="Genomic_DNA"/>
</dbReference>
<sequence>MNETSGYPSPPLVLSPVVFTEPLLESVRERESTVQSPKAAVHFDGPPEEIAPERELSVAQALQSSTSSGLRESKSSPSLSHRLSHRLSNTFGNPTVVHRADARAKAIISDINTNAESFPQYSPFQPLLSAESSPTYSTDPSLRNNSGSPISQTSTGKTSLFSDPASLRSPQSGETTRRSERHQVQTKSTSLPIEDNALASIEETSKPYLLIPVQQSPLPVSPSVATVETTTAAKIFFETTFNTVYSTPVSPRSQRRRTLEMQLYEMNLPVEACQEARRIWARTESEHLRQLRIFKTKAVARHKVKDISVAGYEVVRVLGKGSFGVVRLVRELAERASPQQPQNTPAVVENSKPDADRGRGCKKNLDHLRNEVYAMKVIRKSDMLRNCQEGYLRAERDFLVASEGSRWVVPLITSFQDNTNLYLVMEYMIGGDFLGLLLREDVLDEGVAKWYVAEMIMCVEEAHRMGWIHRDVKPDNFLISASGHLKISDFGLAFDGHWAHNQSYYTNHRYSLMEKLSIEVQGDEQDRDDDQKEKNSSRVARVTNGGRARHGKRTTEDEEVKREGILNWRNRTENRKLAKSVVGTSQYMAPEVIKDDVYDGRCDWWSIGIILYEQHPYHLPELLHTNDRYTRPHTSQCKMLPPPSPLVRDLIYRILQEKEHRLCSRKYRSNDTRSRRVAAVTPYSSRYAVNDPGLYVYSNDADEIKAHPFFEGIPWSRMHLIRPPFEPTIRDSQSITKYFENEEDILSEPEADSSSYHSLEEDLDADAGEQKIKEILGAHYDRWREDQMNTLKEELGISDPDVDMSKMKELLGPDYEQWQADRLQLLRDEFGMEGENDKKEKKERKRPRDKMLRDPQLKKKVMELRKKGAFLGYTYRRPKSWVPEEDGEGRPLMHRTSILPRVAGL</sequence>
<feature type="domain" description="AGC-kinase C-terminal" evidence="11">
    <location>
        <begin position="711"/>
        <end position="790"/>
    </location>
</feature>
<feature type="region of interest" description="Disordered" evidence="9">
    <location>
        <begin position="521"/>
        <end position="559"/>
    </location>
</feature>
<dbReference type="SUPFAM" id="SSF56112">
    <property type="entry name" value="Protein kinase-like (PK-like)"/>
    <property type="match status" value="1"/>
</dbReference>
<evidence type="ECO:0000256" key="7">
    <source>
        <dbReference type="ARBA" id="ARBA00047899"/>
    </source>
</evidence>
<evidence type="ECO:0000256" key="6">
    <source>
        <dbReference type="ARBA" id="ARBA00022840"/>
    </source>
</evidence>
<evidence type="ECO:0000256" key="4">
    <source>
        <dbReference type="ARBA" id="ARBA00022741"/>
    </source>
</evidence>
<evidence type="ECO:0000256" key="9">
    <source>
        <dbReference type="SAM" id="MobiDB-lite"/>
    </source>
</evidence>
<feature type="region of interest" description="Disordered" evidence="9">
    <location>
        <begin position="335"/>
        <end position="360"/>
    </location>
</feature>
<dbReference type="InterPro" id="IPR000961">
    <property type="entry name" value="AGC-kinase_C"/>
</dbReference>
<dbReference type="Proteomes" id="UP001357485">
    <property type="component" value="Unassembled WGS sequence"/>
</dbReference>